<reference evidence="3" key="1">
    <citation type="journal article" date="2020" name="Stud. Mycol.">
        <title>101 Dothideomycetes genomes: a test case for predicting lifestyles and emergence of pathogens.</title>
        <authorList>
            <person name="Haridas S."/>
            <person name="Albert R."/>
            <person name="Binder M."/>
            <person name="Bloem J."/>
            <person name="Labutti K."/>
            <person name="Salamov A."/>
            <person name="Andreopoulos B."/>
            <person name="Baker S."/>
            <person name="Barry K."/>
            <person name="Bills G."/>
            <person name="Bluhm B."/>
            <person name="Cannon C."/>
            <person name="Castanera R."/>
            <person name="Culley D."/>
            <person name="Daum C."/>
            <person name="Ezra D."/>
            <person name="Gonzalez J."/>
            <person name="Henrissat B."/>
            <person name="Kuo A."/>
            <person name="Liang C."/>
            <person name="Lipzen A."/>
            <person name="Lutzoni F."/>
            <person name="Magnuson J."/>
            <person name="Mondo S."/>
            <person name="Nolan M."/>
            <person name="Ohm R."/>
            <person name="Pangilinan J."/>
            <person name="Park H.-J."/>
            <person name="Ramirez L."/>
            <person name="Alfaro M."/>
            <person name="Sun H."/>
            <person name="Tritt A."/>
            <person name="Yoshinaga Y."/>
            <person name="Zwiers L.-H."/>
            <person name="Turgeon B."/>
            <person name="Goodwin S."/>
            <person name="Spatafora J."/>
            <person name="Crous P."/>
            <person name="Grigoriev I."/>
        </authorList>
    </citation>
    <scope>NUCLEOTIDE SEQUENCE</scope>
    <source>
        <strain evidence="3">CBS 480.64</strain>
    </source>
</reference>
<feature type="transmembrane region" description="Helical" evidence="2">
    <location>
        <begin position="175"/>
        <end position="198"/>
    </location>
</feature>
<feature type="compositionally biased region" description="Low complexity" evidence="1">
    <location>
        <begin position="91"/>
        <end position="102"/>
    </location>
</feature>
<evidence type="ECO:0000313" key="4">
    <source>
        <dbReference type="Proteomes" id="UP000799421"/>
    </source>
</evidence>
<feature type="region of interest" description="Disordered" evidence="1">
    <location>
        <begin position="82"/>
        <end position="170"/>
    </location>
</feature>
<dbReference type="Proteomes" id="UP000799421">
    <property type="component" value="Unassembled WGS sequence"/>
</dbReference>
<keyword evidence="2" id="KW-0472">Membrane</keyword>
<dbReference type="OrthoDB" id="1193027at2759"/>
<dbReference type="Gene3D" id="1.10.530.10">
    <property type="match status" value="1"/>
</dbReference>
<evidence type="ECO:0000256" key="1">
    <source>
        <dbReference type="SAM" id="MobiDB-lite"/>
    </source>
</evidence>
<accession>A0A6A7CB55</accession>
<dbReference type="AlphaFoldDB" id="A0A6A7CB55"/>
<evidence type="ECO:0000256" key="2">
    <source>
        <dbReference type="SAM" id="Phobius"/>
    </source>
</evidence>
<keyword evidence="2" id="KW-0812">Transmembrane</keyword>
<keyword evidence="2" id="KW-1133">Transmembrane helix</keyword>
<keyword evidence="4" id="KW-1185">Reference proteome</keyword>
<evidence type="ECO:0000313" key="3">
    <source>
        <dbReference type="EMBL" id="KAF2864299.1"/>
    </source>
</evidence>
<feature type="compositionally biased region" description="Basic and acidic residues" evidence="1">
    <location>
        <begin position="108"/>
        <end position="117"/>
    </location>
</feature>
<feature type="compositionally biased region" description="Basic and acidic residues" evidence="1">
    <location>
        <begin position="151"/>
        <end position="166"/>
    </location>
</feature>
<protein>
    <recommendedName>
        <fullName evidence="5">Transglycosylase SLT domain-containing protein</fullName>
    </recommendedName>
</protein>
<name>A0A6A7CB55_9PEZI</name>
<feature type="compositionally biased region" description="Polar residues" evidence="1">
    <location>
        <begin position="140"/>
        <end position="149"/>
    </location>
</feature>
<dbReference type="EMBL" id="MU005957">
    <property type="protein sequence ID" value="KAF2864299.1"/>
    <property type="molecule type" value="Genomic_DNA"/>
</dbReference>
<proteinExistence type="predicted"/>
<organism evidence="3 4">
    <name type="scientific">Piedraia hortae CBS 480.64</name>
    <dbReference type="NCBI Taxonomy" id="1314780"/>
    <lineage>
        <taxon>Eukaryota</taxon>
        <taxon>Fungi</taxon>
        <taxon>Dikarya</taxon>
        <taxon>Ascomycota</taxon>
        <taxon>Pezizomycotina</taxon>
        <taxon>Dothideomycetes</taxon>
        <taxon>Dothideomycetidae</taxon>
        <taxon>Capnodiales</taxon>
        <taxon>Piedraiaceae</taxon>
        <taxon>Piedraia</taxon>
    </lineage>
</organism>
<gene>
    <name evidence="3" type="ORF">K470DRAFT_253967</name>
</gene>
<evidence type="ECO:0008006" key="5">
    <source>
        <dbReference type="Google" id="ProtNLM"/>
    </source>
</evidence>
<sequence length="436" mass="47945">MIQAAGVTTENRLIYRVQAALSNRAAQGVQTDAHFNFSESLFSPLLFPSIKMPRSERYYSQHIEPPYPGAFTYHGNDSYGNASVHNAPVQSPARPYAAAPSYTQYEGRTSHSQDRRASYGSTRGARPPPNRSYANHHSRPTSSHHQQQRMAEPKPYDRRYSEDRPPRSSSNRKKLWLCLFLLLLLLLIGLAVGLGVGLTKSKSKSFKYVPSTASVTNATAFTSGAATHRDPEDVNDGIGAGSDTYTYYSGDASQFPPSSKWVSFNSMWDSNYDTIANSCKYLGYKKDNTASINANIRAAIQDRAKASLVDHRFILAIILQESHGCVHIDATTSQSGVKNPGLMQSHSGHEFNAQHERMSILQMVQDGVQGTEHGQGLVNGLDYFGNVYSAARYYNSGYIPQSGNLSEKAGATACYVSDVANRLTGWVKAESKCVEN</sequence>